<gene>
    <name evidence="1" type="ORF">RCOM_0756650</name>
</gene>
<evidence type="ECO:0000313" key="2">
    <source>
        <dbReference type="Proteomes" id="UP000008311"/>
    </source>
</evidence>
<dbReference type="EMBL" id="EQ973875">
    <property type="protein sequence ID" value="EEF41075.1"/>
    <property type="molecule type" value="Genomic_DNA"/>
</dbReference>
<proteinExistence type="predicted"/>
<sequence>MGGSRAEVEEADPTVHLFLPREESRLMPTLGSAEAGVHAISTWAMVSIPMKSLYVRAGASPSSTKSPLV</sequence>
<accession>B9S5N2</accession>
<dbReference type="InParanoid" id="B9S5N2"/>
<keyword evidence="2" id="KW-1185">Reference proteome</keyword>
<dbReference type="AlphaFoldDB" id="B9S5N2"/>
<dbReference type="Proteomes" id="UP000008311">
    <property type="component" value="Unassembled WGS sequence"/>
</dbReference>
<evidence type="ECO:0000313" key="1">
    <source>
        <dbReference type="EMBL" id="EEF41075.1"/>
    </source>
</evidence>
<reference evidence="2" key="1">
    <citation type="journal article" date="2010" name="Nat. Biotechnol.">
        <title>Draft genome sequence of the oilseed species Ricinus communis.</title>
        <authorList>
            <person name="Chan A.P."/>
            <person name="Crabtree J."/>
            <person name="Zhao Q."/>
            <person name="Lorenzi H."/>
            <person name="Orvis J."/>
            <person name="Puiu D."/>
            <person name="Melake-Berhan A."/>
            <person name="Jones K.M."/>
            <person name="Redman J."/>
            <person name="Chen G."/>
            <person name="Cahoon E.B."/>
            <person name="Gedil M."/>
            <person name="Stanke M."/>
            <person name="Haas B.J."/>
            <person name="Wortman J.R."/>
            <person name="Fraser-Liggett C.M."/>
            <person name="Ravel J."/>
            <person name="Rabinowicz P.D."/>
        </authorList>
    </citation>
    <scope>NUCLEOTIDE SEQUENCE [LARGE SCALE GENOMIC DNA]</scope>
    <source>
        <strain evidence="2">cv. Hale</strain>
    </source>
</reference>
<name>B9S5N2_RICCO</name>
<protein>
    <submittedName>
        <fullName evidence="1">Uncharacterized protein</fullName>
    </submittedName>
</protein>
<organism evidence="1 2">
    <name type="scientific">Ricinus communis</name>
    <name type="common">Castor bean</name>
    <dbReference type="NCBI Taxonomy" id="3988"/>
    <lineage>
        <taxon>Eukaryota</taxon>
        <taxon>Viridiplantae</taxon>
        <taxon>Streptophyta</taxon>
        <taxon>Embryophyta</taxon>
        <taxon>Tracheophyta</taxon>
        <taxon>Spermatophyta</taxon>
        <taxon>Magnoliopsida</taxon>
        <taxon>eudicotyledons</taxon>
        <taxon>Gunneridae</taxon>
        <taxon>Pentapetalae</taxon>
        <taxon>rosids</taxon>
        <taxon>fabids</taxon>
        <taxon>Malpighiales</taxon>
        <taxon>Euphorbiaceae</taxon>
        <taxon>Acalyphoideae</taxon>
        <taxon>Acalypheae</taxon>
        <taxon>Ricinus</taxon>
    </lineage>
</organism>